<sequence length="305" mass="33899">MPKHRKPKHYKCTTCHRTFILHGRRQHEYGSGHAQYVEVNLPDPAQPAGRPGASAQLTISGSVTSRESITEIRRKYDALIRTLLCECRTGTTAALPGETRWSEGLRLLSQILPEDREIPIARIGAISDTADGVEVWYATQEEIRPLVHQGFVFRKPTVIRPRQPIWGQDLDSFLETLNDDFAGSVVDVQDPSATDKNAVPMPVDATFKPAGPEMLRTRRTDSRLPPNASLPCSPDSLYTPWDKVQWQTCRREAGPRIDEADMATFADEGDEWAPKKVAAIVLEPGDTLIMPPACPAIQRAATKKS</sequence>
<evidence type="ECO:0008006" key="3">
    <source>
        <dbReference type="Google" id="ProtNLM"/>
    </source>
</evidence>
<gene>
    <name evidence="1" type="ORF">Purlil1_12085</name>
</gene>
<dbReference type="EMBL" id="JAWRVI010000087">
    <property type="protein sequence ID" value="KAK4078064.1"/>
    <property type="molecule type" value="Genomic_DNA"/>
</dbReference>
<evidence type="ECO:0000313" key="1">
    <source>
        <dbReference type="EMBL" id="KAK4078064.1"/>
    </source>
</evidence>
<reference evidence="1 2" key="1">
    <citation type="journal article" date="2024" name="Microbiol. Resour. Announc.">
        <title>Genome annotations for the ascomycete fungi Trichoderma harzianum, Trichoderma aggressivum, and Purpureocillium lilacinum.</title>
        <authorList>
            <person name="Beijen E.P.W."/>
            <person name="Ohm R.A."/>
        </authorList>
    </citation>
    <scope>NUCLEOTIDE SEQUENCE [LARGE SCALE GENOMIC DNA]</scope>
    <source>
        <strain evidence="1 2">CBS 150709</strain>
    </source>
</reference>
<dbReference type="Proteomes" id="UP001287286">
    <property type="component" value="Unassembled WGS sequence"/>
</dbReference>
<proteinExistence type="predicted"/>
<evidence type="ECO:0000313" key="2">
    <source>
        <dbReference type="Proteomes" id="UP001287286"/>
    </source>
</evidence>
<keyword evidence="2" id="KW-1185">Reference proteome</keyword>
<comment type="caution">
    <text evidence="1">The sequence shown here is derived from an EMBL/GenBank/DDBJ whole genome shotgun (WGS) entry which is preliminary data.</text>
</comment>
<accession>A0ABR0BIJ0</accession>
<protein>
    <recommendedName>
        <fullName evidence="3">C2H2-type domain-containing protein</fullName>
    </recommendedName>
</protein>
<name>A0ABR0BIJ0_PURLI</name>
<organism evidence="1 2">
    <name type="scientific">Purpureocillium lilacinum</name>
    <name type="common">Paecilomyces lilacinus</name>
    <dbReference type="NCBI Taxonomy" id="33203"/>
    <lineage>
        <taxon>Eukaryota</taxon>
        <taxon>Fungi</taxon>
        <taxon>Dikarya</taxon>
        <taxon>Ascomycota</taxon>
        <taxon>Pezizomycotina</taxon>
        <taxon>Sordariomycetes</taxon>
        <taxon>Hypocreomycetidae</taxon>
        <taxon>Hypocreales</taxon>
        <taxon>Ophiocordycipitaceae</taxon>
        <taxon>Purpureocillium</taxon>
    </lineage>
</organism>